<comment type="similarity">
    <text evidence="1">Belongs to the class-II aminoacyl-tRNA synthetase family.</text>
</comment>
<dbReference type="Pfam" id="PF01336">
    <property type="entry name" value="tRNA_anti-codon"/>
    <property type="match status" value="1"/>
</dbReference>
<keyword evidence="6" id="KW-0648">Protein biosynthesis</keyword>
<dbReference type="PRINTS" id="PR01042">
    <property type="entry name" value="TRNASYNTHASP"/>
</dbReference>
<dbReference type="AlphaFoldDB" id="A0A1B0CNZ0"/>
<organism evidence="9 10">
    <name type="scientific">Lutzomyia longipalpis</name>
    <name type="common">Sand fly</name>
    <dbReference type="NCBI Taxonomy" id="7200"/>
    <lineage>
        <taxon>Eukaryota</taxon>
        <taxon>Metazoa</taxon>
        <taxon>Ecdysozoa</taxon>
        <taxon>Arthropoda</taxon>
        <taxon>Hexapoda</taxon>
        <taxon>Insecta</taxon>
        <taxon>Pterygota</taxon>
        <taxon>Neoptera</taxon>
        <taxon>Endopterygota</taxon>
        <taxon>Diptera</taxon>
        <taxon>Nematocera</taxon>
        <taxon>Psychodoidea</taxon>
        <taxon>Psychodidae</taxon>
        <taxon>Lutzomyia</taxon>
        <taxon>Lutzomyia</taxon>
    </lineage>
</organism>
<dbReference type="GO" id="GO:0004816">
    <property type="term" value="F:asparagine-tRNA ligase activity"/>
    <property type="evidence" value="ECO:0007669"/>
    <property type="project" value="UniProtKB-EC"/>
</dbReference>
<keyword evidence="7" id="KW-0030">Aminoacyl-tRNA synthetase</keyword>
<evidence type="ECO:0000313" key="10">
    <source>
        <dbReference type="Proteomes" id="UP000092461"/>
    </source>
</evidence>
<dbReference type="InterPro" id="IPR004522">
    <property type="entry name" value="Asn-tRNA-ligase"/>
</dbReference>
<evidence type="ECO:0000256" key="5">
    <source>
        <dbReference type="ARBA" id="ARBA00022840"/>
    </source>
</evidence>
<protein>
    <recommendedName>
        <fullName evidence="2">asparagine--tRNA ligase</fullName>
        <ecNumber evidence="2">6.1.1.22</ecNumber>
    </recommendedName>
</protein>
<dbReference type="PANTHER" id="PTHR22594:SF34">
    <property type="entry name" value="ASPARAGINE--TRNA LIGASE, MITOCHONDRIAL-RELATED"/>
    <property type="match status" value="1"/>
</dbReference>
<evidence type="ECO:0000256" key="3">
    <source>
        <dbReference type="ARBA" id="ARBA00022598"/>
    </source>
</evidence>
<dbReference type="InterPro" id="IPR012340">
    <property type="entry name" value="NA-bd_OB-fold"/>
</dbReference>
<dbReference type="InterPro" id="IPR006195">
    <property type="entry name" value="aa-tRNA-synth_II"/>
</dbReference>
<dbReference type="InterPro" id="IPR045864">
    <property type="entry name" value="aa-tRNA-synth_II/BPL/LPL"/>
</dbReference>
<evidence type="ECO:0000259" key="8">
    <source>
        <dbReference type="PROSITE" id="PS50862"/>
    </source>
</evidence>
<evidence type="ECO:0000256" key="7">
    <source>
        <dbReference type="ARBA" id="ARBA00023146"/>
    </source>
</evidence>
<dbReference type="CDD" id="cd04318">
    <property type="entry name" value="EcAsnRS_like_N"/>
    <property type="match status" value="1"/>
</dbReference>
<dbReference type="Pfam" id="PF00152">
    <property type="entry name" value="tRNA-synt_2"/>
    <property type="match status" value="1"/>
</dbReference>
<dbReference type="GO" id="GO:0005524">
    <property type="term" value="F:ATP binding"/>
    <property type="evidence" value="ECO:0007669"/>
    <property type="project" value="UniProtKB-KW"/>
</dbReference>
<dbReference type="InterPro" id="IPR002312">
    <property type="entry name" value="Asp/Asn-tRNA-synth_IIb"/>
</dbReference>
<dbReference type="EnsemblMetazoa" id="LLOJ006462-RA">
    <property type="protein sequence ID" value="LLOJ006462-PA"/>
    <property type="gene ID" value="LLOJ006462"/>
</dbReference>
<dbReference type="GO" id="GO:0006421">
    <property type="term" value="P:asparaginyl-tRNA aminoacylation"/>
    <property type="evidence" value="ECO:0007669"/>
    <property type="project" value="InterPro"/>
</dbReference>
<keyword evidence="4" id="KW-0547">Nucleotide-binding</keyword>
<reference evidence="9" key="1">
    <citation type="submission" date="2020-05" db="UniProtKB">
        <authorList>
            <consortium name="EnsemblMetazoa"/>
        </authorList>
    </citation>
    <scope>IDENTIFICATION</scope>
    <source>
        <strain evidence="9">Jacobina</strain>
    </source>
</reference>
<evidence type="ECO:0000256" key="6">
    <source>
        <dbReference type="ARBA" id="ARBA00022917"/>
    </source>
</evidence>
<evidence type="ECO:0000256" key="2">
    <source>
        <dbReference type="ARBA" id="ARBA00012816"/>
    </source>
</evidence>
<dbReference type="SUPFAM" id="SSF55681">
    <property type="entry name" value="Class II aaRS and biotin synthetases"/>
    <property type="match status" value="1"/>
</dbReference>
<dbReference type="VEuPathDB" id="VectorBase:LLONM1_003448"/>
<keyword evidence="5" id="KW-0067">ATP-binding</keyword>
<feature type="domain" description="Aminoacyl-transfer RNA synthetases class-II family profile" evidence="8">
    <location>
        <begin position="154"/>
        <end position="465"/>
    </location>
</feature>
<keyword evidence="10" id="KW-1185">Reference proteome</keyword>
<name>A0A1B0CNZ0_LUTLO</name>
<evidence type="ECO:0000256" key="4">
    <source>
        <dbReference type="ARBA" id="ARBA00022741"/>
    </source>
</evidence>
<dbReference type="VEuPathDB" id="VectorBase:LLOJ006462"/>
<proteinExistence type="inferred from homology"/>
<dbReference type="EC" id="6.1.1.22" evidence="2"/>
<accession>A0A1B0CNZ0</accession>
<dbReference type="PROSITE" id="PS50862">
    <property type="entry name" value="AA_TRNA_LIGASE_II"/>
    <property type="match status" value="1"/>
</dbReference>
<evidence type="ECO:0000313" key="9">
    <source>
        <dbReference type="EnsemblMetazoa" id="LLOJ006462-PA"/>
    </source>
</evidence>
<dbReference type="EMBL" id="AJWK01021204">
    <property type="status" value="NOT_ANNOTATED_CDS"/>
    <property type="molecule type" value="Genomic_DNA"/>
</dbReference>
<dbReference type="Proteomes" id="UP000092461">
    <property type="component" value="Unassembled WGS sequence"/>
</dbReference>
<dbReference type="Gene3D" id="2.40.50.140">
    <property type="entry name" value="Nucleic acid-binding proteins"/>
    <property type="match status" value="1"/>
</dbReference>
<dbReference type="Gene3D" id="3.30.930.10">
    <property type="entry name" value="Bira Bifunctional Protein, Domain 2"/>
    <property type="match status" value="1"/>
</dbReference>
<dbReference type="SUPFAM" id="SSF50249">
    <property type="entry name" value="Nucleic acid-binding proteins"/>
    <property type="match status" value="1"/>
</dbReference>
<evidence type="ECO:0000256" key="1">
    <source>
        <dbReference type="ARBA" id="ARBA00008226"/>
    </source>
</evidence>
<sequence>MGTLGNLPGILVKILPKILPVRSAHTYVRIADLKTCKQGDNVTIKGWINNARKMKKTSFVDIVDGSSAAPLQVVLGKELSASADVTFGSSVVTSGTLGSTPKGQIELRAEEYHLIGACPIDEGFPFAAKHTYSPDYLREHLHLRSRIPSFAATLRVRNAAQRAFVDFLHSRGFLHIHTPVLTASDCEGAGEVFRVRPDSDELLRGMQKEDVPQEEAFFDRRTYLSVSGQLHLEAMAHGIGNCFTFGPTFRAENNKSPIHLSEFYMLEAEQVFTSSLSDCIHLIGDMVRNVTQELLESCTEDIALCHGDSTGDLFPWLRESREFPVLTFREAVEILQKNTESLRVPIVPEEGLMKSHELFLTDFCRSPVFIVDWPHTLKPFYMRPKDTDPTLVDALDFLVPRIGELVGGSLRENDYERLKKKLPAGSEWYLSLRRFGGIPTAGFGMGFERYLQFLLNVHNIRDVIPFPRWPHSCNL</sequence>
<dbReference type="GO" id="GO:0003676">
    <property type="term" value="F:nucleic acid binding"/>
    <property type="evidence" value="ECO:0007669"/>
    <property type="project" value="InterPro"/>
</dbReference>
<dbReference type="NCBIfam" id="TIGR00457">
    <property type="entry name" value="asnS"/>
    <property type="match status" value="1"/>
</dbReference>
<dbReference type="InterPro" id="IPR004364">
    <property type="entry name" value="Aa-tRNA-synt_II"/>
</dbReference>
<dbReference type="InterPro" id="IPR004365">
    <property type="entry name" value="NA-bd_OB_tRNA"/>
</dbReference>
<keyword evidence="3" id="KW-0436">Ligase</keyword>
<dbReference type="PANTHER" id="PTHR22594">
    <property type="entry name" value="ASPARTYL/LYSYL-TRNA SYNTHETASE"/>
    <property type="match status" value="1"/>
</dbReference>
<dbReference type="GO" id="GO:0005739">
    <property type="term" value="C:mitochondrion"/>
    <property type="evidence" value="ECO:0007669"/>
    <property type="project" value="TreeGrafter"/>
</dbReference>